<reference evidence="1 2" key="1">
    <citation type="journal article" date="2021" name="ISME Commun">
        <title>Automated analysis of genomic sequences facilitates high-throughput and comprehensive description of bacteria.</title>
        <authorList>
            <person name="Hitch T.C.A."/>
        </authorList>
    </citation>
    <scope>NUCLEOTIDE SEQUENCE [LARGE SCALE GENOMIC DNA]</scope>
    <source>
        <strain evidence="1 2">Sanger_34</strain>
    </source>
</reference>
<name>A0ABT2U923_9FIRM</name>
<evidence type="ECO:0000313" key="1">
    <source>
        <dbReference type="EMBL" id="MCU6790224.1"/>
    </source>
</evidence>
<comment type="caution">
    <text evidence="1">The sequence shown here is derived from an EMBL/GenBank/DDBJ whole genome shotgun (WGS) entry which is preliminary data.</text>
</comment>
<dbReference type="GO" id="GO:0016829">
    <property type="term" value="F:lyase activity"/>
    <property type="evidence" value="ECO:0007669"/>
    <property type="project" value="UniProtKB-KW"/>
</dbReference>
<dbReference type="Proteomes" id="UP001652397">
    <property type="component" value="Unassembled WGS sequence"/>
</dbReference>
<dbReference type="Pfam" id="PF13714">
    <property type="entry name" value="PEP_mutase"/>
    <property type="match status" value="1"/>
</dbReference>
<organism evidence="1 2">
    <name type="scientific">Agathobaculum ammoniilyticum</name>
    <dbReference type="NCBI Taxonomy" id="2981778"/>
    <lineage>
        <taxon>Bacteria</taxon>
        <taxon>Bacillati</taxon>
        <taxon>Bacillota</taxon>
        <taxon>Clostridia</taxon>
        <taxon>Eubacteriales</taxon>
        <taxon>Butyricicoccaceae</taxon>
        <taxon>Agathobaculum</taxon>
    </lineage>
</organism>
<dbReference type="SUPFAM" id="SSF51621">
    <property type="entry name" value="Phosphoenolpyruvate/pyruvate domain"/>
    <property type="match status" value="1"/>
</dbReference>
<protein>
    <submittedName>
        <fullName evidence="1">Isocitrate lyase/PEP mutase family protein</fullName>
    </submittedName>
</protein>
<dbReference type="Gene3D" id="3.20.20.60">
    <property type="entry name" value="Phosphoenolpyruvate-binding domains"/>
    <property type="match status" value="1"/>
</dbReference>
<gene>
    <name evidence="1" type="ORF">OCV66_14155</name>
</gene>
<dbReference type="InterPro" id="IPR039556">
    <property type="entry name" value="ICL/PEPM"/>
</dbReference>
<keyword evidence="2" id="KW-1185">Reference proteome</keyword>
<evidence type="ECO:0000313" key="2">
    <source>
        <dbReference type="Proteomes" id="UP001652397"/>
    </source>
</evidence>
<sequence length="285" mass="30908">MDQASRFRSMLNAAGSIVAPGVFDAMGARAAQSAGFQAVYMTGNGSMASLLGKPDLGLATMSEMVGRAHQIASCVDIPLICDADTGYGGLGNIRRTVEEFEAAGVAAIHIEDQVMPKRCGALGGVQLVPLEESVDRIRAAMKARHSSDFTIIARTDAKDAVSFEEALRRARAYDAIGADMVMVEGLENLEQIEQVVQSISCPVLFNIYECAPDQVHQIKDLEAAGVKLIVNCLTTTLCTATLLRDIMFSFRDTGSTAAYYEQMMPMKEYTELLGIEDELNFKDWE</sequence>
<accession>A0ABT2U923</accession>
<dbReference type="CDD" id="cd00377">
    <property type="entry name" value="ICL_PEPM"/>
    <property type="match status" value="1"/>
</dbReference>
<proteinExistence type="predicted"/>
<dbReference type="InterPro" id="IPR015813">
    <property type="entry name" value="Pyrv/PenolPyrv_kinase-like_dom"/>
</dbReference>
<dbReference type="RefSeq" id="WP_147574557.1">
    <property type="nucleotide sequence ID" value="NZ_JAOQJE010000018.1"/>
</dbReference>
<dbReference type="PANTHER" id="PTHR42905">
    <property type="entry name" value="PHOSPHOENOLPYRUVATE CARBOXYLASE"/>
    <property type="match status" value="1"/>
</dbReference>
<keyword evidence="1" id="KW-0456">Lyase</keyword>
<dbReference type="EMBL" id="JAOQJE010000018">
    <property type="protein sequence ID" value="MCU6790224.1"/>
    <property type="molecule type" value="Genomic_DNA"/>
</dbReference>
<dbReference type="InterPro" id="IPR040442">
    <property type="entry name" value="Pyrv_kinase-like_dom_sf"/>
</dbReference>
<dbReference type="PANTHER" id="PTHR42905:SF5">
    <property type="entry name" value="CARBOXYVINYL-CARBOXYPHOSPHONATE PHOSPHORYLMUTASE, CHLOROPLASTIC"/>
    <property type="match status" value="1"/>
</dbReference>